<dbReference type="AlphaFoldDB" id="A0A7S0F701"/>
<dbReference type="SUPFAM" id="SSF52317">
    <property type="entry name" value="Class I glutamine amidotransferase-like"/>
    <property type="match status" value="1"/>
</dbReference>
<dbReference type="Gene3D" id="3.40.50.880">
    <property type="match status" value="1"/>
</dbReference>
<dbReference type="CDD" id="cd03141">
    <property type="entry name" value="GATase1_Hsp31_like"/>
    <property type="match status" value="1"/>
</dbReference>
<protein>
    <recommendedName>
        <fullName evidence="4">DJ-1/PfpI domain-containing protein</fullName>
    </recommendedName>
</protein>
<evidence type="ECO:0000256" key="2">
    <source>
        <dbReference type="ARBA" id="ARBA00023239"/>
    </source>
</evidence>
<dbReference type="InterPro" id="IPR050325">
    <property type="entry name" value="Prot/Nucl_acid_deglycase"/>
</dbReference>
<dbReference type="GO" id="GO:0005737">
    <property type="term" value="C:cytoplasm"/>
    <property type="evidence" value="ECO:0007669"/>
    <property type="project" value="TreeGrafter"/>
</dbReference>
<evidence type="ECO:0000313" key="5">
    <source>
        <dbReference type="EMBL" id="CAD8342359.1"/>
    </source>
</evidence>
<proteinExistence type="inferred from homology"/>
<evidence type="ECO:0000256" key="1">
    <source>
        <dbReference type="ARBA" id="ARBA00023016"/>
    </source>
</evidence>
<dbReference type="PANTHER" id="PTHR48094">
    <property type="entry name" value="PROTEIN/NUCLEIC ACID DEGLYCASE DJ-1-RELATED"/>
    <property type="match status" value="1"/>
</dbReference>
<dbReference type="InterPro" id="IPR002818">
    <property type="entry name" value="DJ-1/PfpI"/>
</dbReference>
<name>A0A7S0F701_9STRA</name>
<accession>A0A7S0F701</accession>
<gene>
    <name evidence="5" type="ORF">CAUS1442_LOCUS14494</name>
</gene>
<evidence type="ECO:0000256" key="3">
    <source>
        <dbReference type="ARBA" id="ARBA00038493"/>
    </source>
</evidence>
<comment type="similarity">
    <text evidence="3">Belongs to the peptidase C56 family. HSP31-like subfamily.</text>
</comment>
<dbReference type="GO" id="GO:0019172">
    <property type="term" value="F:glyoxalase III activity"/>
    <property type="evidence" value="ECO:0007669"/>
    <property type="project" value="TreeGrafter"/>
</dbReference>
<dbReference type="Pfam" id="PF01965">
    <property type="entry name" value="DJ-1_PfpI"/>
    <property type="match status" value="1"/>
</dbReference>
<feature type="domain" description="DJ-1/PfpI" evidence="4">
    <location>
        <begin position="25"/>
        <end position="223"/>
    </location>
</feature>
<dbReference type="PANTHER" id="PTHR48094:SF11">
    <property type="entry name" value="GLUTATHIONE-INDEPENDENT GLYOXALASE HSP31-RELATED"/>
    <property type="match status" value="1"/>
</dbReference>
<dbReference type="InterPro" id="IPR029062">
    <property type="entry name" value="Class_I_gatase-like"/>
</dbReference>
<reference evidence="5" key="1">
    <citation type="submission" date="2021-01" db="EMBL/GenBank/DDBJ databases">
        <authorList>
            <person name="Corre E."/>
            <person name="Pelletier E."/>
            <person name="Niang G."/>
            <person name="Scheremetjew M."/>
            <person name="Finn R."/>
            <person name="Kale V."/>
            <person name="Holt S."/>
            <person name="Cochrane G."/>
            <person name="Meng A."/>
            <person name="Brown T."/>
            <person name="Cohen L."/>
        </authorList>
    </citation>
    <scope>NUCLEOTIDE SEQUENCE</scope>
    <source>
        <strain evidence="5">CCMP3328</strain>
    </source>
</reference>
<keyword evidence="1" id="KW-0346">Stress response</keyword>
<dbReference type="EMBL" id="HBEF01023420">
    <property type="protein sequence ID" value="CAD8342359.1"/>
    <property type="molecule type" value="Transcribed_RNA"/>
</dbReference>
<organism evidence="5">
    <name type="scientific">Craspedostauros australis</name>
    <dbReference type="NCBI Taxonomy" id="1486917"/>
    <lineage>
        <taxon>Eukaryota</taxon>
        <taxon>Sar</taxon>
        <taxon>Stramenopiles</taxon>
        <taxon>Ochrophyta</taxon>
        <taxon>Bacillariophyta</taxon>
        <taxon>Bacillariophyceae</taxon>
        <taxon>Bacillariophycidae</taxon>
        <taxon>Naviculales</taxon>
        <taxon>Naviculaceae</taxon>
        <taxon>Craspedostauros</taxon>
    </lineage>
</organism>
<dbReference type="GO" id="GO:0019243">
    <property type="term" value="P:methylglyoxal catabolic process to D-lactate via S-lactoyl-glutathione"/>
    <property type="evidence" value="ECO:0007669"/>
    <property type="project" value="TreeGrafter"/>
</dbReference>
<keyword evidence="2" id="KW-0456">Lyase</keyword>
<sequence length="227" mass="24423">MVKIVLISTSAPILKETEETGVWMEEIAAPYYKFVEAGYEVTIASPAGGAIPVDAGSLSDPFFTDASKKFLHDATAMGKFMHSKKLETLQFPSDYDAIYMPGGHGCCVDFIDNATLKSAIETMYNAGKIVATVCHGPICLCDCETPDGKPFVQGKTVTGFADSEEEAVQKVELVPYLIETRFKEQGANYEKADDWNSKVCIDGNLITGQNPQSSEAAAEAVIKALAA</sequence>
<evidence type="ECO:0000259" key="4">
    <source>
        <dbReference type="Pfam" id="PF01965"/>
    </source>
</evidence>